<protein>
    <submittedName>
        <fullName evidence="2">Uncharacterized protein</fullName>
    </submittedName>
</protein>
<feature type="compositionally biased region" description="Basic and acidic residues" evidence="1">
    <location>
        <begin position="33"/>
        <end position="48"/>
    </location>
</feature>
<dbReference type="Proteomes" id="UP000499080">
    <property type="component" value="Unassembled WGS sequence"/>
</dbReference>
<evidence type="ECO:0000313" key="3">
    <source>
        <dbReference type="Proteomes" id="UP000499080"/>
    </source>
</evidence>
<evidence type="ECO:0000256" key="1">
    <source>
        <dbReference type="SAM" id="MobiDB-lite"/>
    </source>
</evidence>
<evidence type="ECO:0000313" key="2">
    <source>
        <dbReference type="EMBL" id="GBN02972.1"/>
    </source>
</evidence>
<gene>
    <name evidence="2" type="ORF">AVEN_176338_1</name>
</gene>
<dbReference type="OrthoDB" id="4843387at2759"/>
<feature type="region of interest" description="Disordered" evidence="1">
    <location>
        <begin position="1"/>
        <end position="48"/>
    </location>
</feature>
<feature type="compositionally biased region" description="Basic and acidic residues" evidence="1">
    <location>
        <begin position="1"/>
        <end position="12"/>
    </location>
</feature>
<organism evidence="2 3">
    <name type="scientific">Araneus ventricosus</name>
    <name type="common">Orbweaver spider</name>
    <name type="synonym">Epeira ventricosa</name>
    <dbReference type="NCBI Taxonomy" id="182803"/>
    <lineage>
        <taxon>Eukaryota</taxon>
        <taxon>Metazoa</taxon>
        <taxon>Ecdysozoa</taxon>
        <taxon>Arthropoda</taxon>
        <taxon>Chelicerata</taxon>
        <taxon>Arachnida</taxon>
        <taxon>Araneae</taxon>
        <taxon>Araneomorphae</taxon>
        <taxon>Entelegynae</taxon>
        <taxon>Araneoidea</taxon>
        <taxon>Araneidae</taxon>
        <taxon>Araneus</taxon>
    </lineage>
</organism>
<name>A0A4Y2KLN4_ARAVE</name>
<sequence length="124" mass="14455">MKIGWMRHENLAKSKNRRSRVSTISARSMRQQDSSKTREGEAENRKQVQEKTVIARLAQKKNDISSREIVEDLKLNVPALTVRLRIKNSGVIICIKRKRTYISKQNIANMAKNIGLCKRTFRRF</sequence>
<dbReference type="EMBL" id="BGPR01004752">
    <property type="protein sequence ID" value="GBN02972.1"/>
    <property type="molecule type" value="Genomic_DNA"/>
</dbReference>
<accession>A0A4Y2KLN4</accession>
<feature type="compositionally biased region" description="Polar residues" evidence="1">
    <location>
        <begin position="21"/>
        <end position="32"/>
    </location>
</feature>
<proteinExistence type="predicted"/>
<keyword evidence="3" id="KW-1185">Reference proteome</keyword>
<comment type="caution">
    <text evidence="2">The sequence shown here is derived from an EMBL/GenBank/DDBJ whole genome shotgun (WGS) entry which is preliminary data.</text>
</comment>
<dbReference type="AlphaFoldDB" id="A0A4Y2KLN4"/>
<reference evidence="2 3" key="1">
    <citation type="journal article" date="2019" name="Sci. Rep.">
        <title>Orb-weaving spider Araneus ventricosus genome elucidates the spidroin gene catalogue.</title>
        <authorList>
            <person name="Kono N."/>
            <person name="Nakamura H."/>
            <person name="Ohtoshi R."/>
            <person name="Moran D.A.P."/>
            <person name="Shinohara A."/>
            <person name="Yoshida Y."/>
            <person name="Fujiwara M."/>
            <person name="Mori M."/>
            <person name="Tomita M."/>
            <person name="Arakawa K."/>
        </authorList>
    </citation>
    <scope>NUCLEOTIDE SEQUENCE [LARGE SCALE GENOMIC DNA]</scope>
</reference>